<gene>
    <name evidence="1" type="ORF">H7C19_20135</name>
</gene>
<protein>
    <submittedName>
        <fullName evidence="1">Uncharacterized protein</fullName>
    </submittedName>
</protein>
<evidence type="ECO:0000313" key="1">
    <source>
        <dbReference type="EMBL" id="MBB6672994.1"/>
    </source>
</evidence>
<evidence type="ECO:0000313" key="2">
    <source>
        <dbReference type="Proteomes" id="UP000547209"/>
    </source>
</evidence>
<proteinExistence type="predicted"/>
<reference evidence="1 2" key="1">
    <citation type="submission" date="2020-08" db="EMBL/GenBank/DDBJ databases">
        <title>Cohnella phylogeny.</title>
        <authorList>
            <person name="Dunlap C."/>
        </authorList>
    </citation>
    <scope>NUCLEOTIDE SEQUENCE [LARGE SCALE GENOMIC DNA]</scope>
    <source>
        <strain evidence="1 2">DSM 28246</strain>
    </source>
</reference>
<dbReference type="RefSeq" id="WP_185670841.1">
    <property type="nucleotide sequence ID" value="NZ_JACJVP010000032.1"/>
</dbReference>
<dbReference type="AlphaFoldDB" id="A0A7X0RVR2"/>
<sequence length="181" mass="20404">MDKRLMAQLRDSHVVIKRDDLSHLTKLERGALALVMESVARYRIESGKRPNHRYLVINTDEPYAEDIVDILRANGHWEDGQAGRPRVSRADIYWDALNEVRQLTAGHEGEPFDCIGATAEYALAITEPAAAAREYLRLSNVERGLQDYQNIMPSGATAKDVFAWIESTTGYRSAMEDLPES</sequence>
<dbReference type="EMBL" id="JACJVP010000032">
    <property type="protein sequence ID" value="MBB6672994.1"/>
    <property type="molecule type" value="Genomic_DNA"/>
</dbReference>
<name>A0A7X0RVR2_9BACL</name>
<comment type="caution">
    <text evidence="1">The sequence shown here is derived from an EMBL/GenBank/DDBJ whole genome shotgun (WGS) entry which is preliminary data.</text>
</comment>
<accession>A0A7X0RVR2</accession>
<dbReference type="Proteomes" id="UP000547209">
    <property type="component" value="Unassembled WGS sequence"/>
</dbReference>
<organism evidence="1 2">
    <name type="scientific">Cohnella nanjingensis</name>
    <dbReference type="NCBI Taxonomy" id="1387779"/>
    <lineage>
        <taxon>Bacteria</taxon>
        <taxon>Bacillati</taxon>
        <taxon>Bacillota</taxon>
        <taxon>Bacilli</taxon>
        <taxon>Bacillales</taxon>
        <taxon>Paenibacillaceae</taxon>
        <taxon>Cohnella</taxon>
    </lineage>
</organism>
<keyword evidence="2" id="KW-1185">Reference proteome</keyword>